<evidence type="ECO:0000313" key="2">
    <source>
        <dbReference type="EMBL" id="KAG2392123.1"/>
    </source>
</evidence>
<accession>A0AA88KNH8</accession>
<comment type="caution">
    <text evidence="2">The sequence shown here is derived from an EMBL/GenBank/DDBJ whole genome shotgun (WGS) entry which is preliminary data.</text>
</comment>
<feature type="compositionally biased region" description="Polar residues" evidence="1">
    <location>
        <begin position="182"/>
        <end position="208"/>
    </location>
</feature>
<gene>
    <name evidence="2" type="ORF">C9374_012375</name>
</gene>
<organism evidence="2 3">
    <name type="scientific">Naegleria lovaniensis</name>
    <name type="common">Amoeba</name>
    <dbReference type="NCBI Taxonomy" id="51637"/>
    <lineage>
        <taxon>Eukaryota</taxon>
        <taxon>Discoba</taxon>
        <taxon>Heterolobosea</taxon>
        <taxon>Tetramitia</taxon>
        <taxon>Eutetramitia</taxon>
        <taxon>Vahlkampfiidae</taxon>
        <taxon>Naegleria</taxon>
    </lineage>
</organism>
<evidence type="ECO:0000256" key="1">
    <source>
        <dbReference type="SAM" id="MobiDB-lite"/>
    </source>
</evidence>
<protein>
    <recommendedName>
        <fullName evidence="4">RWP-RK domain-containing protein</fullName>
    </recommendedName>
</protein>
<dbReference type="GeneID" id="68104829"/>
<proteinExistence type="predicted"/>
<feature type="region of interest" description="Disordered" evidence="1">
    <location>
        <begin position="158"/>
        <end position="209"/>
    </location>
</feature>
<dbReference type="AlphaFoldDB" id="A0AA88KNH8"/>
<reference evidence="2 3" key="1">
    <citation type="journal article" date="2018" name="BMC Genomics">
        <title>The genome of Naegleria lovaniensis, the basis for a comparative approach to unravel pathogenicity factors of the human pathogenic amoeba N. fowleri.</title>
        <authorList>
            <person name="Liechti N."/>
            <person name="Schurch N."/>
            <person name="Bruggmann R."/>
            <person name="Wittwer M."/>
        </authorList>
    </citation>
    <scope>NUCLEOTIDE SEQUENCE [LARGE SCALE GENOMIC DNA]</scope>
    <source>
        <strain evidence="2 3">ATCC 30569</strain>
    </source>
</reference>
<dbReference type="Proteomes" id="UP000816034">
    <property type="component" value="Unassembled WGS sequence"/>
</dbReference>
<name>A0AA88KNH8_NAELO</name>
<keyword evidence="3" id="KW-1185">Reference proteome</keyword>
<sequence>MPPPSFASGFHYYQRFGTSKERPAGPLLNVSPQRMCFPNDFPVRSQPSMTTSTRITNRTSKQLAPPDIKLLLPPPSPHLSTLLLMNSMCSTDSTDGPEEGWQVSHADQNCSKTVRAEIVRNTPTSRLQIEKSGSDREVSPVLDVPNVILLRESCSRYSESSTTSSSGGGGGGISKSHKMKQFTPNNNCKHNKTATAPSLSHQPTSITFHNPRKTHYAKRKRTCNSITKEELLSVLHLSQTQACQVLGCSVSTVKRRFYDLKDEIGISHWPKDYFELAIHNKKVFQKIYPMSLSFILNPEQEQQSME</sequence>
<dbReference type="RefSeq" id="XP_044554017.1">
    <property type="nucleotide sequence ID" value="XM_044688134.1"/>
</dbReference>
<evidence type="ECO:0008006" key="4">
    <source>
        <dbReference type="Google" id="ProtNLM"/>
    </source>
</evidence>
<dbReference type="EMBL" id="PYSW02000005">
    <property type="protein sequence ID" value="KAG2392123.1"/>
    <property type="molecule type" value="Genomic_DNA"/>
</dbReference>
<evidence type="ECO:0000313" key="3">
    <source>
        <dbReference type="Proteomes" id="UP000816034"/>
    </source>
</evidence>